<feature type="compositionally biased region" description="Polar residues" evidence="1">
    <location>
        <begin position="87"/>
        <end position="103"/>
    </location>
</feature>
<evidence type="ECO:0000313" key="2">
    <source>
        <dbReference type="EMBL" id="MPA47445.1"/>
    </source>
</evidence>
<dbReference type="EMBL" id="GHES01016886">
    <property type="protein sequence ID" value="MPA47445.1"/>
    <property type="molecule type" value="Transcribed_RNA"/>
</dbReference>
<reference evidence="2" key="1">
    <citation type="submission" date="2019-08" db="EMBL/GenBank/DDBJ databases">
        <title>Reference gene set and small RNA set construction with multiple tissues from Davidia involucrata Baill.</title>
        <authorList>
            <person name="Yang H."/>
            <person name="Zhou C."/>
            <person name="Li G."/>
            <person name="Wang J."/>
            <person name="Gao P."/>
            <person name="Wang M."/>
            <person name="Wang R."/>
            <person name="Zhao Y."/>
        </authorList>
    </citation>
    <scope>NUCLEOTIDE SEQUENCE</scope>
    <source>
        <tissue evidence="2">Mixed with DoveR01_LX</tissue>
    </source>
</reference>
<organism evidence="2">
    <name type="scientific">Davidia involucrata</name>
    <name type="common">Dove tree</name>
    <dbReference type="NCBI Taxonomy" id="16924"/>
    <lineage>
        <taxon>Eukaryota</taxon>
        <taxon>Viridiplantae</taxon>
        <taxon>Streptophyta</taxon>
        <taxon>Embryophyta</taxon>
        <taxon>Tracheophyta</taxon>
        <taxon>Spermatophyta</taxon>
        <taxon>Magnoliopsida</taxon>
        <taxon>eudicotyledons</taxon>
        <taxon>Gunneridae</taxon>
        <taxon>Pentapetalae</taxon>
        <taxon>asterids</taxon>
        <taxon>Cornales</taxon>
        <taxon>Nyssaceae</taxon>
        <taxon>Davidia</taxon>
    </lineage>
</organism>
<feature type="region of interest" description="Disordered" evidence="1">
    <location>
        <begin position="13"/>
        <end position="35"/>
    </location>
</feature>
<accession>A0A5B6ZU22</accession>
<evidence type="ECO:0000256" key="1">
    <source>
        <dbReference type="SAM" id="MobiDB-lite"/>
    </source>
</evidence>
<protein>
    <submittedName>
        <fullName evidence="2">Uncharacterized protein</fullName>
    </submittedName>
</protein>
<name>A0A5B6ZU22_DAVIN</name>
<gene>
    <name evidence="2" type="ORF">Din_016886</name>
</gene>
<sequence length="114" mass="12532">MLNLSLLCTNSSPSLRPSMSSVESMLEGKSPVQGPIIKRSSLNEDMRFKAFEKLSQDSQTHVSTFSQVSQVQRSISSMDGPWIDSSISIQSKNETGDHGSSSKLLPDLYDVHLD</sequence>
<feature type="region of interest" description="Disordered" evidence="1">
    <location>
        <begin position="87"/>
        <end position="114"/>
    </location>
</feature>
<proteinExistence type="predicted"/>
<feature type="compositionally biased region" description="Low complexity" evidence="1">
    <location>
        <begin position="13"/>
        <end position="25"/>
    </location>
</feature>
<dbReference type="AlphaFoldDB" id="A0A5B6ZU22"/>